<keyword evidence="2" id="KW-1185">Reference proteome</keyword>
<comment type="caution">
    <text evidence="1">The sequence shown here is derived from an EMBL/GenBank/DDBJ whole genome shotgun (WGS) entry which is preliminary data.</text>
</comment>
<dbReference type="AlphaFoldDB" id="A0A542DPY5"/>
<organism evidence="1 2">
    <name type="scientific">Amycolatopsis cihanbeyliensis</name>
    <dbReference type="NCBI Taxonomy" id="1128664"/>
    <lineage>
        <taxon>Bacteria</taxon>
        <taxon>Bacillati</taxon>
        <taxon>Actinomycetota</taxon>
        <taxon>Actinomycetes</taxon>
        <taxon>Pseudonocardiales</taxon>
        <taxon>Pseudonocardiaceae</taxon>
        <taxon>Amycolatopsis</taxon>
    </lineage>
</organism>
<accession>A0A542DPY5</accession>
<sequence length="53" mass="5604">MAGVKAEERERMEVRDGLAARTVAGHCKDAQECAELLAMLGLDASSGRRSVTG</sequence>
<dbReference type="EMBL" id="VFML01000001">
    <property type="protein sequence ID" value="TQJ05170.1"/>
    <property type="molecule type" value="Genomic_DNA"/>
</dbReference>
<evidence type="ECO:0000313" key="1">
    <source>
        <dbReference type="EMBL" id="TQJ05170.1"/>
    </source>
</evidence>
<gene>
    <name evidence="1" type="ORF">FB471_4995</name>
</gene>
<protein>
    <submittedName>
        <fullName evidence="1">Uncharacterized protein</fullName>
    </submittedName>
</protein>
<proteinExistence type="predicted"/>
<reference evidence="1 2" key="1">
    <citation type="submission" date="2019-06" db="EMBL/GenBank/DDBJ databases">
        <title>Sequencing the genomes of 1000 actinobacteria strains.</title>
        <authorList>
            <person name="Klenk H.-P."/>
        </authorList>
    </citation>
    <scope>NUCLEOTIDE SEQUENCE [LARGE SCALE GENOMIC DNA]</scope>
    <source>
        <strain evidence="1 2">DSM 45679</strain>
    </source>
</reference>
<name>A0A542DPY5_AMYCI</name>
<dbReference type="Proteomes" id="UP000320876">
    <property type="component" value="Unassembled WGS sequence"/>
</dbReference>
<evidence type="ECO:0000313" key="2">
    <source>
        <dbReference type="Proteomes" id="UP000320876"/>
    </source>
</evidence>